<accession>A0A645JFP3</accession>
<reference evidence="2" key="1">
    <citation type="submission" date="2019-08" db="EMBL/GenBank/DDBJ databases">
        <authorList>
            <person name="Kucharzyk K."/>
            <person name="Murdoch R.W."/>
            <person name="Higgins S."/>
            <person name="Loffler F."/>
        </authorList>
    </citation>
    <scope>NUCLEOTIDE SEQUENCE</scope>
</reference>
<comment type="caution">
    <text evidence="2">The sequence shown here is derived from an EMBL/GenBank/DDBJ whole genome shotgun (WGS) entry which is preliminary data.</text>
</comment>
<dbReference type="EMBL" id="VSSQ01131065">
    <property type="protein sequence ID" value="MPN58413.1"/>
    <property type="molecule type" value="Genomic_DNA"/>
</dbReference>
<protein>
    <submittedName>
        <fullName evidence="2">Uncharacterized protein</fullName>
    </submittedName>
</protein>
<name>A0A645JFP3_9ZZZZ</name>
<evidence type="ECO:0000313" key="2">
    <source>
        <dbReference type="EMBL" id="MPN58413.1"/>
    </source>
</evidence>
<evidence type="ECO:0000256" key="1">
    <source>
        <dbReference type="SAM" id="MobiDB-lite"/>
    </source>
</evidence>
<proteinExistence type="predicted"/>
<sequence length="65" mass="7544">MNGNQKQRPQGGLVQGRKNNANNHKNREYFFEKAVQFYADFLSNNFAEFEYLNGCINADTPENLK</sequence>
<gene>
    <name evidence="2" type="ORF">SDC9_206118</name>
</gene>
<dbReference type="AlphaFoldDB" id="A0A645JFP3"/>
<organism evidence="2">
    <name type="scientific">bioreactor metagenome</name>
    <dbReference type="NCBI Taxonomy" id="1076179"/>
    <lineage>
        <taxon>unclassified sequences</taxon>
        <taxon>metagenomes</taxon>
        <taxon>ecological metagenomes</taxon>
    </lineage>
</organism>
<feature type="region of interest" description="Disordered" evidence="1">
    <location>
        <begin position="1"/>
        <end position="24"/>
    </location>
</feature>